<evidence type="ECO:0000256" key="5">
    <source>
        <dbReference type="ARBA" id="ARBA00023014"/>
    </source>
</evidence>
<accession>A0A518AVN1</accession>
<dbReference type="Gene3D" id="3.20.20.70">
    <property type="entry name" value="Aldolase class I"/>
    <property type="match status" value="1"/>
</dbReference>
<sequence length="553" mass="61886">MSQDLSLPIINQEEDAQLERLVEQASAYVDPASEPLPIVGQSATGCGCASEQEQPHWYPADGEQFGTELEHLDWIDEFVANVRAYVRVRPDDGVLIKMPTEVFQLNRSGLTLLHRALEGEPARQIALSVGAGNHPERIYQMHTFFCDVRDLLANRLGDGRGRPTTNTTPFEGSFTRYPVLSEIAITYRCNLACTFCYAGCGTPDATPGNLARERHRNWWKFWRQFDWWKNRHPQRDPVGEEMTADEVMRVIEQIAQVGKVPSVSFTGGEATLRPELPMFIRHARDNGMRVNLITNGITSSSKQYVDKLAAAGLTSAQVSVEGPNAQVHEALTQRPGSFAKTMRGIENLRNAGLHVHTNTTICEENAEHLLGILDLAKSLELPHVSMNHIIPTGTPRLARHEQIKISYTRIGDFVLQAKQHAEQIGIDFHWYSPTPFCIFNPIAHGLGNKGCAACDGLVHVSPSGEVLPCSSFARGVGNVLDEGFDNVWFGKDAQFYKKKRQAHPICQTCEHFELCQGACTLYWSGMGYSELYKANRRRMTPGYVIERVKGWLR</sequence>
<comment type="cofactor">
    <cofactor evidence="1">
        <name>[4Fe-4S] cluster</name>
        <dbReference type="ChEBI" id="CHEBI:49883"/>
    </cofactor>
</comment>
<dbReference type="EMBL" id="CP036278">
    <property type="protein sequence ID" value="QDU58797.1"/>
    <property type="molecule type" value="Genomic_DNA"/>
</dbReference>
<keyword evidence="8" id="KW-1185">Reference proteome</keyword>
<dbReference type="InterPro" id="IPR006638">
    <property type="entry name" value="Elp3/MiaA/NifB-like_rSAM"/>
</dbReference>
<dbReference type="RefSeq" id="WP_145251268.1">
    <property type="nucleotide sequence ID" value="NZ_CP036278.1"/>
</dbReference>
<evidence type="ECO:0000313" key="8">
    <source>
        <dbReference type="Proteomes" id="UP000315750"/>
    </source>
</evidence>
<dbReference type="SUPFAM" id="SSF102114">
    <property type="entry name" value="Radical SAM enzymes"/>
    <property type="match status" value="1"/>
</dbReference>
<organism evidence="7 8">
    <name type="scientific">Aeoliella mucimassa</name>
    <dbReference type="NCBI Taxonomy" id="2527972"/>
    <lineage>
        <taxon>Bacteria</taxon>
        <taxon>Pseudomonadati</taxon>
        <taxon>Planctomycetota</taxon>
        <taxon>Planctomycetia</taxon>
        <taxon>Pirellulales</taxon>
        <taxon>Lacipirellulaceae</taxon>
        <taxon>Aeoliella</taxon>
    </lineage>
</organism>
<dbReference type="InterPro" id="IPR058240">
    <property type="entry name" value="rSAM_sf"/>
</dbReference>
<dbReference type="InterPro" id="IPR023885">
    <property type="entry name" value="4Fe4S-binding_SPASM_dom"/>
</dbReference>
<dbReference type="InterPro" id="IPR007197">
    <property type="entry name" value="rSAM"/>
</dbReference>
<dbReference type="AlphaFoldDB" id="A0A518AVN1"/>
<evidence type="ECO:0000256" key="2">
    <source>
        <dbReference type="ARBA" id="ARBA00022691"/>
    </source>
</evidence>
<dbReference type="KEGG" id="amuc:Pan181_50370"/>
<dbReference type="InterPro" id="IPR050377">
    <property type="entry name" value="Radical_SAM_PqqE_MftC-like"/>
</dbReference>
<dbReference type="Proteomes" id="UP000315750">
    <property type="component" value="Chromosome"/>
</dbReference>
<dbReference type="GO" id="GO:0046872">
    <property type="term" value="F:metal ion binding"/>
    <property type="evidence" value="ECO:0007669"/>
    <property type="project" value="UniProtKB-KW"/>
</dbReference>
<evidence type="ECO:0000256" key="4">
    <source>
        <dbReference type="ARBA" id="ARBA00023004"/>
    </source>
</evidence>
<dbReference type="OrthoDB" id="9782387at2"/>
<dbReference type="SMART" id="SM00729">
    <property type="entry name" value="Elp3"/>
    <property type="match status" value="1"/>
</dbReference>
<dbReference type="PANTHER" id="PTHR11228">
    <property type="entry name" value="RADICAL SAM DOMAIN PROTEIN"/>
    <property type="match status" value="1"/>
</dbReference>
<evidence type="ECO:0000313" key="7">
    <source>
        <dbReference type="EMBL" id="QDU58797.1"/>
    </source>
</evidence>
<keyword evidence="3" id="KW-0479">Metal-binding</keyword>
<dbReference type="SFLD" id="SFLDG01067">
    <property type="entry name" value="SPASM/twitch_domain_containing"/>
    <property type="match status" value="1"/>
</dbReference>
<dbReference type="SFLD" id="SFLDS00029">
    <property type="entry name" value="Radical_SAM"/>
    <property type="match status" value="1"/>
</dbReference>
<proteinExistence type="predicted"/>
<keyword evidence="2" id="KW-0949">S-adenosyl-L-methionine</keyword>
<name>A0A518AVN1_9BACT</name>
<feature type="domain" description="Radical SAM core" evidence="6">
    <location>
        <begin position="175"/>
        <end position="427"/>
    </location>
</feature>
<dbReference type="Pfam" id="PF04055">
    <property type="entry name" value="Radical_SAM"/>
    <property type="match status" value="1"/>
</dbReference>
<dbReference type="PANTHER" id="PTHR11228:SF7">
    <property type="entry name" value="PQQA PEPTIDE CYCLASE"/>
    <property type="match status" value="1"/>
</dbReference>
<dbReference type="SFLD" id="SFLDG01386">
    <property type="entry name" value="main_SPASM_domain-containing"/>
    <property type="match status" value="1"/>
</dbReference>
<dbReference type="PROSITE" id="PS51918">
    <property type="entry name" value="RADICAL_SAM"/>
    <property type="match status" value="1"/>
</dbReference>
<evidence type="ECO:0000256" key="3">
    <source>
        <dbReference type="ARBA" id="ARBA00022723"/>
    </source>
</evidence>
<reference evidence="7 8" key="1">
    <citation type="submission" date="2019-02" db="EMBL/GenBank/DDBJ databases">
        <title>Deep-cultivation of Planctomycetes and their phenomic and genomic characterization uncovers novel biology.</title>
        <authorList>
            <person name="Wiegand S."/>
            <person name="Jogler M."/>
            <person name="Boedeker C."/>
            <person name="Pinto D."/>
            <person name="Vollmers J."/>
            <person name="Rivas-Marin E."/>
            <person name="Kohn T."/>
            <person name="Peeters S.H."/>
            <person name="Heuer A."/>
            <person name="Rast P."/>
            <person name="Oberbeckmann S."/>
            <person name="Bunk B."/>
            <person name="Jeske O."/>
            <person name="Meyerdierks A."/>
            <person name="Storesund J.E."/>
            <person name="Kallscheuer N."/>
            <person name="Luecker S."/>
            <person name="Lage O.M."/>
            <person name="Pohl T."/>
            <person name="Merkel B.J."/>
            <person name="Hornburger P."/>
            <person name="Mueller R.-W."/>
            <person name="Bruemmer F."/>
            <person name="Labrenz M."/>
            <person name="Spormann A.M."/>
            <person name="Op den Camp H."/>
            <person name="Overmann J."/>
            <person name="Amann R."/>
            <person name="Jetten M.S.M."/>
            <person name="Mascher T."/>
            <person name="Medema M.H."/>
            <person name="Devos D.P."/>
            <person name="Kaster A.-K."/>
            <person name="Ovreas L."/>
            <person name="Rohde M."/>
            <person name="Galperin M.Y."/>
            <person name="Jogler C."/>
        </authorList>
    </citation>
    <scope>NUCLEOTIDE SEQUENCE [LARGE SCALE GENOMIC DNA]</scope>
    <source>
        <strain evidence="7 8">Pan181</strain>
    </source>
</reference>
<dbReference type="GO" id="GO:0051536">
    <property type="term" value="F:iron-sulfur cluster binding"/>
    <property type="evidence" value="ECO:0007669"/>
    <property type="project" value="UniProtKB-KW"/>
</dbReference>
<dbReference type="Pfam" id="PF13186">
    <property type="entry name" value="SPASM"/>
    <property type="match status" value="1"/>
</dbReference>
<dbReference type="GO" id="GO:0003824">
    <property type="term" value="F:catalytic activity"/>
    <property type="evidence" value="ECO:0007669"/>
    <property type="project" value="InterPro"/>
</dbReference>
<dbReference type="CDD" id="cd01335">
    <property type="entry name" value="Radical_SAM"/>
    <property type="match status" value="1"/>
</dbReference>
<dbReference type="InterPro" id="IPR013785">
    <property type="entry name" value="Aldolase_TIM"/>
</dbReference>
<gene>
    <name evidence="7" type="primary">albA_3</name>
    <name evidence="7" type="ORF">Pan181_50370</name>
</gene>
<keyword evidence="5" id="KW-0411">Iron-sulfur</keyword>
<dbReference type="NCBIfam" id="TIGR04085">
    <property type="entry name" value="rSAM_more_4Fe4S"/>
    <property type="match status" value="1"/>
</dbReference>
<keyword evidence="4" id="KW-0408">Iron</keyword>
<evidence type="ECO:0000259" key="6">
    <source>
        <dbReference type="PROSITE" id="PS51918"/>
    </source>
</evidence>
<evidence type="ECO:0000256" key="1">
    <source>
        <dbReference type="ARBA" id="ARBA00001966"/>
    </source>
</evidence>
<protein>
    <submittedName>
        <fullName evidence="7">Antilisterial bacteriocin subtilosin biosynthesis protein AlbA</fullName>
    </submittedName>
</protein>